<protein>
    <submittedName>
        <fullName evidence="2">Hypothetical bacteriophage replication protein P</fullName>
    </submittedName>
</protein>
<evidence type="ECO:0000313" key="3">
    <source>
        <dbReference type="Proteomes" id="UP000003789"/>
    </source>
</evidence>
<feature type="domain" description="SF4 helicase" evidence="1">
    <location>
        <begin position="1"/>
        <end position="94"/>
    </location>
</feature>
<proteinExistence type="predicted"/>
<dbReference type="GO" id="GO:0005524">
    <property type="term" value="F:ATP binding"/>
    <property type="evidence" value="ECO:0007669"/>
    <property type="project" value="InterPro"/>
</dbReference>
<comment type="caution">
    <text evidence="2">The sequence shown here is derived from an EMBL/GenBank/DDBJ whole genome shotgun (WGS) entry which is preliminary data.</text>
</comment>
<dbReference type="AlphaFoldDB" id="Q1Z5C2"/>
<dbReference type="PANTHER" id="PTHR30153:SF2">
    <property type="entry name" value="REPLICATIVE DNA HELICASE"/>
    <property type="match status" value="1"/>
</dbReference>
<gene>
    <name evidence="2" type="ORF">P3TCK_17732</name>
</gene>
<evidence type="ECO:0000313" key="2">
    <source>
        <dbReference type="EMBL" id="EAS43644.1"/>
    </source>
</evidence>
<dbReference type="Gene3D" id="3.40.50.300">
    <property type="entry name" value="P-loop containing nucleotide triphosphate hydrolases"/>
    <property type="match status" value="1"/>
</dbReference>
<dbReference type="EMBL" id="AAPH01000009">
    <property type="protein sequence ID" value="EAS43644.1"/>
    <property type="molecule type" value="Genomic_DNA"/>
</dbReference>
<dbReference type="SUPFAM" id="SSF52540">
    <property type="entry name" value="P-loop containing nucleoside triphosphate hydrolases"/>
    <property type="match status" value="1"/>
</dbReference>
<dbReference type="InterPro" id="IPR007694">
    <property type="entry name" value="DNA_helicase_DnaB-like_C"/>
</dbReference>
<evidence type="ECO:0000259" key="1">
    <source>
        <dbReference type="PROSITE" id="PS51199"/>
    </source>
</evidence>
<organism evidence="2 3">
    <name type="scientific">Photobacterium profundum 3TCK</name>
    <dbReference type="NCBI Taxonomy" id="314280"/>
    <lineage>
        <taxon>Bacteria</taxon>
        <taxon>Pseudomonadati</taxon>
        <taxon>Pseudomonadota</taxon>
        <taxon>Gammaproteobacteria</taxon>
        <taxon>Vibrionales</taxon>
        <taxon>Vibrionaceae</taxon>
        <taxon>Photobacterium</taxon>
    </lineage>
</organism>
<dbReference type="PROSITE" id="PS51199">
    <property type="entry name" value="SF4_HELICASE"/>
    <property type="match status" value="1"/>
</dbReference>
<dbReference type="PANTHER" id="PTHR30153">
    <property type="entry name" value="REPLICATIVE DNA HELICASE DNAB"/>
    <property type="match status" value="1"/>
</dbReference>
<dbReference type="GO" id="GO:0006260">
    <property type="term" value="P:DNA replication"/>
    <property type="evidence" value="ECO:0007669"/>
    <property type="project" value="InterPro"/>
</dbReference>
<dbReference type="GO" id="GO:0005829">
    <property type="term" value="C:cytosol"/>
    <property type="evidence" value="ECO:0007669"/>
    <property type="project" value="TreeGrafter"/>
</dbReference>
<name>Q1Z5C2_9GAMM</name>
<dbReference type="Pfam" id="PF03796">
    <property type="entry name" value="DnaB_C"/>
    <property type="match status" value="1"/>
</dbReference>
<reference evidence="2 3" key="1">
    <citation type="submission" date="2006-03" db="EMBL/GenBank/DDBJ databases">
        <authorList>
            <person name="Bartlett D.H."/>
            <person name="Valle G."/>
            <person name="Lauro F.M."/>
            <person name="Vezzi A."/>
            <person name="Simonato F."/>
            <person name="Eloe E."/>
            <person name="Vitulo N."/>
            <person name="Stratton T.K."/>
            <person name="D'angelo M."/>
            <person name="Ferriera S."/>
            <person name="Johnson J."/>
            <person name="Kravitz S."/>
            <person name="Beeson K."/>
            <person name="Sutton G."/>
            <person name="Rogers Y."/>
            <person name="Friedman R."/>
            <person name="Frazier M."/>
            <person name="Venter J.C."/>
        </authorList>
    </citation>
    <scope>NUCLEOTIDE SEQUENCE [LARGE SCALE GENOMIC DNA]</scope>
    <source>
        <strain evidence="2 3">3TCK</strain>
    </source>
</reference>
<dbReference type="Proteomes" id="UP000003789">
    <property type="component" value="Unassembled WGS sequence"/>
</dbReference>
<accession>Q1Z5C2</accession>
<dbReference type="HOGENOM" id="CLU_2383608_0_0_6"/>
<sequence length="94" mass="10619">MGKTAFTLKIAEYVAIEEGKGIATFSLEIPKEQIYERMVSSRSRIDSGLFYQSSEDVYNFDTEFAKASQAISEYNNTKCYIDGSPSYSSSWPRS</sequence>
<dbReference type="GO" id="GO:0003678">
    <property type="term" value="F:DNA helicase activity"/>
    <property type="evidence" value="ECO:0007669"/>
    <property type="project" value="InterPro"/>
</dbReference>
<dbReference type="InterPro" id="IPR027417">
    <property type="entry name" value="P-loop_NTPase"/>
</dbReference>